<gene>
    <name evidence="7" type="ORF">CTOB1V02_LOCUS11835</name>
</gene>
<evidence type="ECO:0000256" key="4">
    <source>
        <dbReference type="ARBA" id="ARBA00023797"/>
    </source>
</evidence>
<keyword evidence="3" id="KW-0274">FAD</keyword>
<evidence type="ECO:0000256" key="5">
    <source>
        <dbReference type="SAM" id="MobiDB-lite"/>
    </source>
</evidence>
<dbReference type="PANTHER" id="PTHR19384">
    <property type="entry name" value="NITRIC OXIDE SYNTHASE-RELATED"/>
    <property type="match status" value="1"/>
</dbReference>
<dbReference type="Pfam" id="PF00175">
    <property type="entry name" value="NAD_binding_1"/>
    <property type="match status" value="1"/>
</dbReference>
<dbReference type="PRINTS" id="PR00371">
    <property type="entry name" value="FPNCR"/>
</dbReference>
<dbReference type="Gene3D" id="3.40.50.80">
    <property type="entry name" value="Nucleotide-binding domain of ferredoxin-NADP reductase (FNR) module"/>
    <property type="match status" value="1"/>
</dbReference>
<sequence length="124" mass="14399">MVGPGTGLAPFRGFIQERRWARQEGKEVGPTVLFYGCRRRNEDYLYEEEIEDFVQTGDLEIFVAFSREQTMKVYVQHLIEQQGKYVWDLLERGAHFYVCGSSGVTKNNTEKNGLKEEHSYNTPP</sequence>
<dbReference type="EC" id="1.6.2.4" evidence="4"/>
<evidence type="ECO:0000259" key="6">
    <source>
        <dbReference type="Pfam" id="PF00175"/>
    </source>
</evidence>
<evidence type="ECO:0000256" key="1">
    <source>
        <dbReference type="ARBA" id="ARBA00001974"/>
    </source>
</evidence>
<dbReference type="PANTHER" id="PTHR19384:SF17">
    <property type="entry name" value="NADPH--CYTOCHROME P450 REDUCTASE"/>
    <property type="match status" value="1"/>
</dbReference>
<comment type="cofactor">
    <cofactor evidence="1">
        <name>FAD</name>
        <dbReference type="ChEBI" id="CHEBI:57692"/>
    </cofactor>
</comment>
<dbReference type="GO" id="GO:0003958">
    <property type="term" value="F:NADPH-hemoprotein reductase activity"/>
    <property type="evidence" value="ECO:0007669"/>
    <property type="project" value="UniProtKB-EC"/>
</dbReference>
<feature type="region of interest" description="Disordered" evidence="5">
    <location>
        <begin position="103"/>
        <end position="124"/>
    </location>
</feature>
<protein>
    <recommendedName>
        <fullName evidence="4">NADPH--hemoprotein reductase</fullName>
        <ecNumber evidence="4">1.6.2.4</ecNumber>
    </recommendedName>
</protein>
<feature type="compositionally biased region" description="Basic and acidic residues" evidence="5">
    <location>
        <begin position="108"/>
        <end position="124"/>
    </location>
</feature>
<dbReference type="InterPro" id="IPR039261">
    <property type="entry name" value="FNR_nucleotide-bd"/>
</dbReference>
<dbReference type="EMBL" id="OB667519">
    <property type="protein sequence ID" value="CAD7234017.1"/>
    <property type="molecule type" value="Genomic_DNA"/>
</dbReference>
<dbReference type="GO" id="GO:0005829">
    <property type="term" value="C:cytosol"/>
    <property type="evidence" value="ECO:0007669"/>
    <property type="project" value="TreeGrafter"/>
</dbReference>
<evidence type="ECO:0000256" key="2">
    <source>
        <dbReference type="ARBA" id="ARBA00022630"/>
    </source>
</evidence>
<dbReference type="OrthoDB" id="1856718at2759"/>
<evidence type="ECO:0000256" key="3">
    <source>
        <dbReference type="ARBA" id="ARBA00022827"/>
    </source>
</evidence>
<name>A0A7R8ZR50_9CRUS</name>
<dbReference type="SUPFAM" id="SSF52343">
    <property type="entry name" value="Ferredoxin reductase-like, C-terminal NADP-linked domain"/>
    <property type="match status" value="1"/>
</dbReference>
<proteinExistence type="predicted"/>
<feature type="domain" description="Oxidoreductase FAD/NAD(P)-binding" evidence="6">
    <location>
        <begin position="1"/>
        <end position="104"/>
    </location>
</feature>
<dbReference type="InterPro" id="IPR001709">
    <property type="entry name" value="Flavoprot_Pyr_Nucl_cyt_Rdtase"/>
</dbReference>
<dbReference type="AlphaFoldDB" id="A0A7R8ZR50"/>
<organism evidence="7">
    <name type="scientific">Cyprideis torosa</name>
    <dbReference type="NCBI Taxonomy" id="163714"/>
    <lineage>
        <taxon>Eukaryota</taxon>
        <taxon>Metazoa</taxon>
        <taxon>Ecdysozoa</taxon>
        <taxon>Arthropoda</taxon>
        <taxon>Crustacea</taxon>
        <taxon>Oligostraca</taxon>
        <taxon>Ostracoda</taxon>
        <taxon>Podocopa</taxon>
        <taxon>Podocopida</taxon>
        <taxon>Cytherocopina</taxon>
        <taxon>Cytheroidea</taxon>
        <taxon>Cytherideidae</taxon>
        <taxon>Cyprideis</taxon>
    </lineage>
</organism>
<dbReference type="InterPro" id="IPR001433">
    <property type="entry name" value="OxRdtase_FAD/NAD-bd"/>
</dbReference>
<accession>A0A7R8ZR50</accession>
<reference evidence="7" key="1">
    <citation type="submission" date="2020-11" db="EMBL/GenBank/DDBJ databases">
        <authorList>
            <person name="Tran Van P."/>
        </authorList>
    </citation>
    <scope>NUCLEOTIDE SEQUENCE</scope>
</reference>
<evidence type="ECO:0000313" key="7">
    <source>
        <dbReference type="EMBL" id="CAD7234017.1"/>
    </source>
</evidence>
<dbReference type="GO" id="GO:0010181">
    <property type="term" value="F:FMN binding"/>
    <property type="evidence" value="ECO:0007669"/>
    <property type="project" value="TreeGrafter"/>
</dbReference>
<feature type="non-terminal residue" evidence="7">
    <location>
        <position position="1"/>
    </location>
</feature>
<dbReference type="GO" id="GO:0050660">
    <property type="term" value="F:flavin adenine dinucleotide binding"/>
    <property type="evidence" value="ECO:0007669"/>
    <property type="project" value="TreeGrafter"/>
</dbReference>
<keyword evidence="2" id="KW-0285">Flavoprotein</keyword>